<evidence type="ECO:0000256" key="9">
    <source>
        <dbReference type="ARBA" id="ARBA00030003"/>
    </source>
</evidence>
<evidence type="ECO:0000259" key="15">
    <source>
        <dbReference type="PROSITE" id="PS52039"/>
    </source>
</evidence>
<dbReference type="SMART" id="SM00437">
    <property type="entry name" value="TOP1Ac"/>
    <property type="match status" value="1"/>
</dbReference>
<keyword evidence="5" id="KW-0460">Magnesium</keyword>
<dbReference type="NCBIfam" id="NF005829">
    <property type="entry name" value="PRK07726.1"/>
    <property type="match status" value="1"/>
</dbReference>
<evidence type="ECO:0000256" key="12">
    <source>
        <dbReference type="ARBA" id="ARBA00032877"/>
    </source>
</evidence>
<keyword evidence="8" id="KW-0413">Isomerase</keyword>
<dbReference type="GO" id="GO:0006265">
    <property type="term" value="P:DNA topological change"/>
    <property type="evidence" value="ECO:0007669"/>
    <property type="project" value="InterPro"/>
</dbReference>
<feature type="compositionally biased region" description="Basic residues" evidence="13">
    <location>
        <begin position="842"/>
        <end position="854"/>
    </location>
</feature>
<dbReference type="PROSITE" id="PS52039">
    <property type="entry name" value="TOPO_IA_2"/>
    <property type="match status" value="1"/>
</dbReference>
<evidence type="ECO:0000256" key="3">
    <source>
        <dbReference type="ARBA" id="ARBA00012891"/>
    </source>
</evidence>
<name>A0A9D1NL43_9BACT</name>
<dbReference type="InterPro" id="IPR013826">
    <property type="entry name" value="Topo_IA_cen_sub3"/>
</dbReference>
<keyword evidence="6" id="KW-0799">Topoisomerase</keyword>
<dbReference type="InterPro" id="IPR003601">
    <property type="entry name" value="Topo_IA_2"/>
</dbReference>
<reference evidence="16" key="2">
    <citation type="journal article" date="2021" name="PeerJ">
        <title>Extensive microbial diversity within the chicken gut microbiome revealed by metagenomics and culture.</title>
        <authorList>
            <person name="Gilroy R."/>
            <person name="Ravi A."/>
            <person name="Getino M."/>
            <person name="Pursley I."/>
            <person name="Horton D.L."/>
            <person name="Alikhan N.F."/>
            <person name="Baker D."/>
            <person name="Gharbi K."/>
            <person name="Hall N."/>
            <person name="Watson M."/>
            <person name="Adriaenssens E.M."/>
            <person name="Foster-Nyarko E."/>
            <person name="Jarju S."/>
            <person name="Secka A."/>
            <person name="Antonio M."/>
            <person name="Oren A."/>
            <person name="Chaudhuri R.R."/>
            <person name="La Ragione R."/>
            <person name="Hildebrand F."/>
            <person name="Pallen M.J."/>
        </authorList>
    </citation>
    <scope>NUCLEOTIDE SEQUENCE</scope>
    <source>
        <strain evidence="16">10669</strain>
    </source>
</reference>
<comment type="similarity">
    <text evidence="2">Belongs to the type IA topoisomerase family.</text>
</comment>
<dbReference type="SMART" id="SM00493">
    <property type="entry name" value="TOPRIM"/>
    <property type="match status" value="1"/>
</dbReference>
<dbReference type="EC" id="5.6.2.1" evidence="3"/>
<evidence type="ECO:0000256" key="11">
    <source>
        <dbReference type="ARBA" id="ARBA00032235"/>
    </source>
</evidence>
<dbReference type="Gene3D" id="2.70.20.10">
    <property type="entry name" value="Topoisomerase I, domain 3"/>
    <property type="match status" value="1"/>
</dbReference>
<comment type="caution">
    <text evidence="16">The sequence shown here is derived from an EMBL/GenBank/DDBJ whole genome shotgun (WGS) entry which is preliminary data.</text>
</comment>
<dbReference type="InterPro" id="IPR013825">
    <property type="entry name" value="Topo_IA_cen_sub2"/>
</dbReference>
<dbReference type="Gene3D" id="3.40.50.140">
    <property type="match status" value="1"/>
</dbReference>
<dbReference type="CDD" id="cd00186">
    <property type="entry name" value="TOP1Ac"/>
    <property type="match status" value="1"/>
</dbReference>
<evidence type="ECO:0000256" key="4">
    <source>
        <dbReference type="ARBA" id="ARBA00022723"/>
    </source>
</evidence>
<evidence type="ECO:0000256" key="13">
    <source>
        <dbReference type="SAM" id="MobiDB-lite"/>
    </source>
</evidence>
<dbReference type="InterPro" id="IPR023406">
    <property type="entry name" value="Topo_IA_AS"/>
</dbReference>
<dbReference type="PRINTS" id="PR00417">
    <property type="entry name" value="PRTPISMRASEI"/>
</dbReference>
<accession>A0A9D1NL43</accession>
<dbReference type="Pfam" id="PF13342">
    <property type="entry name" value="Toprim_Crpt"/>
    <property type="match status" value="2"/>
</dbReference>
<dbReference type="AlphaFoldDB" id="A0A9D1NL43"/>
<gene>
    <name evidence="16" type="ORF">IAC75_07185</name>
</gene>
<evidence type="ECO:0000256" key="10">
    <source>
        <dbReference type="ARBA" id="ARBA00031985"/>
    </source>
</evidence>
<dbReference type="NCBIfam" id="TIGR01056">
    <property type="entry name" value="topB"/>
    <property type="match status" value="1"/>
</dbReference>
<evidence type="ECO:0000259" key="14">
    <source>
        <dbReference type="PROSITE" id="PS50880"/>
    </source>
</evidence>
<dbReference type="InterPro" id="IPR013497">
    <property type="entry name" value="Topo_IA_cen"/>
</dbReference>
<dbReference type="EMBL" id="DVOG01000190">
    <property type="protein sequence ID" value="HIV04910.1"/>
    <property type="molecule type" value="Genomic_DNA"/>
</dbReference>
<feature type="compositionally biased region" description="Basic and acidic residues" evidence="13">
    <location>
        <begin position="239"/>
        <end position="258"/>
    </location>
</feature>
<dbReference type="Pfam" id="PF01131">
    <property type="entry name" value="Topoisom_bac"/>
    <property type="match status" value="1"/>
</dbReference>
<reference evidence="16" key="1">
    <citation type="submission" date="2020-10" db="EMBL/GenBank/DDBJ databases">
        <authorList>
            <person name="Gilroy R."/>
        </authorList>
    </citation>
    <scope>NUCLEOTIDE SEQUENCE</scope>
    <source>
        <strain evidence="16">10669</strain>
    </source>
</reference>
<dbReference type="SUPFAM" id="SSF56712">
    <property type="entry name" value="Prokaryotic type I DNA topoisomerase"/>
    <property type="match status" value="1"/>
</dbReference>
<keyword evidence="4" id="KW-0479">Metal-binding</keyword>
<dbReference type="GO" id="GO:0046872">
    <property type="term" value="F:metal ion binding"/>
    <property type="evidence" value="ECO:0007669"/>
    <property type="project" value="UniProtKB-KW"/>
</dbReference>
<dbReference type="CDD" id="cd03362">
    <property type="entry name" value="TOPRIM_TopoIA_TopoIII"/>
    <property type="match status" value="1"/>
</dbReference>
<dbReference type="GO" id="GO:0003917">
    <property type="term" value="F:DNA topoisomerase type I (single strand cut, ATP-independent) activity"/>
    <property type="evidence" value="ECO:0007669"/>
    <property type="project" value="UniProtKB-EC"/>
</dbReference>
<dbReference type="InterPro" id="IPR000380">
    <property type="entry name" value="Topo_IA"/>
</dbReference>
<evidence type="ECO:0000256" key="8">
    <source>
        <dbReference type="ARBA" id="ARBA00023235"/>
    </source>
</evidence>
<sequence>MKTLIIAEKPSVAKDIAKVAGVPAKGDVFENDAYVISSAVGHLVELCEPEDYDAKFKRWSRKTLPIVPEDFKIKPSKEKGAKDQFLKLKKLMARKDVGVVVNGCDAGREGELIFAYIYELAGSNLPVKRLWLTSMTPAAIRDGLRHLRDGSETADLCSAARCRSESDWLIGMNGTRAVTLRTSPAKGQVSTVGRVQTPTLSLIVQRELDIRNFVPKEYFRLAAEFGLAAGTYEGLYQRPDYKKPAKGETPENPDDRADRIWSREEAERVLAECRACAAGTVSEEKKRTTEICGRLYDLTTLQREANKRFGFPATKTLQIAQALYEKYKATTYPRTDSRALPEDYVPTCVATLRALDATRFGAFAARAVENGWVRPNRRIFNNAEVSDHFAIIPTDQPPAGTLPPDEAKIYEMIVRRFIAVFYPPAEFDVTTRITELAGAHKFKTEGKVLVSPGWKEVYGKEEGAPEDALPALSEADGGNAAVRELQLQAEATKPPARYTEATLLAAMESAGKFVEDEELAAAMKERGLGTPATRAGIIDHLIRTKYVERANRELVPTVKAEQLIAFLKVAGVDYLTSPAMTGDWEYKLRQVSEGKLSRPEFMKGIVALTRQIVEGVNGGGNDDQWTEISVVSPTDRLPMLENYRMFRSQDDVKVGNGREFPALAVYKNASGHSISEAELALLLEKGEIGPFSDFKSRFGKNFTAKLKLEKNESGLLRTTFVFPPREGEEEDEAPVDFSVAPVVGVDPVTRCAVHETPNGYAVNPADVPAEAKKLRPFSMRKKLLGLDIPREQVEKLLRDGKTDLLCGFTSNKTKRKFDAFLALKADGKLRWEFPPREAKPKSAAKKAPGRRKLIRKPEKNADADFEVG</sequence>
<keyword evidence="7" id="KW-0238">DNA-binding</keyword>
<evidence type="ECO:0000256" key="7">
    <source>
        <dbReference type="ARBA" id="ARBA00023125"/>
    </source>
</evidence>
<dbReference type="PROSITE" id="PS50880">
    <property type="entry name" value="TOPRIM"/>
    <property type="match status" value="1"/>
</dbReference>
<dbReference type="GO" id="GO:0006281">
    <property type="term" value="P:DNA repair"/>
    <property type="evidence" value="ECO:0007669"/>
    <property type="project" value="TreeGrafter"/>
</dbReference>
<dbReference type="PANTHER" id="PTHR11390">
    <property type="entry name" value="PROKARYOTIC DNA TOPOISOMERASE"/>
    <property type="match status" value="1"/>
</dbReference>
<feature type="region of interest" description="Disordered" evidence="13">
    <location>
        <begin position="833"/>
        <end position="868"/>
    </location>
</feature>
<dbReference type="InterPro" id="IPR023405">
    <property type="entry name" value="Topo_IA_core_domain"/>
</dbReference>
<dbReference type="InterPro" id="IPR006171">
    <property type="entry name" value="TOPRIM_dom"/>
</dbReference>
<dbReference type="InterPro" id="IPR013824">
    <property type="entry name" value="Topo_IA_cen_sub1"/>
</dbReference>
<feature type="domain" description="Topo IA-type catalytic" evidence="15">
    <location>
        <begin position="153"/>
        <end position="613"/>
    </location>
</feature>
<dbReference type="InterPro" id="IPR034144">
    <property type="entry name" value="TOPRIM_TopoIII"/>
</dbReference>
<evidence type="ECO:0000256" key="1">
    <source>
        <dbReference type="ARBA" id="ARBA00000213"/>
    </source>
</evidence>
<comment type="catalytic activity">
    <reaction evidence="1">
        <text>ATP-independent breakage of single-stranded DNA, followed by passage and rejoining.</text>
        <dbReference type="EC" id="5.6.2.1"/>
    </reaction>
</comment>
<evidence type="ECO:0000313" key="16">
    <source>
        <dbReference type="EMBL" id="HIV04910.1"/>
    </source>
</evidence>
<evidence type="ECO:0000256" key="2">
    <source>
        <dbReference type="ARBA" id="ARBA00009446"/>
    </source>
</evidence>
<feature type="domain" description="Toprim" evidence="14">
    <location>
        <begin position="2"/>
        <end position="136"/>
    </location>
</feature>
<dbReference type="InterPro" id="IPR005738">
    <property type="entry name" value="TopoIII"/>
</dbReference>
<proteinExistence type="inferred from homology"/>
<evidence type="ECO:0000313" key="17">
    <source>
        <dbReference type="Proteomes" id="UP000886812"/>
    </source>
</evidence>
<evidence type="ECO:0000256" key="6">
    <source>
        <dbReference type="ARBA" id="ARBA00023029"/>
    </source>
</evidence>
<dbReference type="SMART" id="SM00436">
    <property type="entry name" value="TOP1Bc"/>
    <property type="match status" value="1"/>
</dbReference>
<feature type="region of interest" description="Disordered" evidence="13">
    <location>
        <begin position="238"/>
        <end position="258"/>
    </location>
</feature>
<evidence type="ECO:0000256" key="5">
    <source>
        <dbReference type="ARBA" id="ARBA00022842"/>
    </source>
</evidence>
<dbReference type="InterPro" id="IPR025589">
    <property type="entry name" value="Toprim_C_rpt"/>
</dbReference>
<dbReference type="GO" id="GO:0003677">
    <property type="term" value="F:DNA binding"/>
    <property type="evidence" value="ECO:0007669"/>
    <property type="project" value="UniProtKB-KW"/>
</dbReference>
<dbReference type="Proteomes" id="UP000886812">
    <property type="component" value="Unassembled WGS sequence"/>
</dbReference>
<organism evidence="16 17">
    <name type="scientific">Candidatus Spyradosoma merdigallinarum</name>
    <dbReference type="NCBI Taxonomy" id="2840950"/>
    <lineage>
        <taxon>Bacteria</taxon>
        <taxon>Pseudomonadati</taxon>
        <taxon>Verrucomicrobiota</taxon>
        <taxon>Opitutia</taxon>
        <taxon>Opitutia incertae sedis</taxon>
        <taxon>Candidatus Spyradosoma</taxon>
    </lineage>
</organism>
<dbReference type="GO" id="GO:0006310">
    <property type="term" value="P:DNA recombination"/>
    <property type="evidence" value="ECO:0007669"/>
    <property type="project" value="TreeGrafter"/>
</dbReference>
<dbReference type="Gene3D" id="1.10.290.10">
    <property type="entry name" value="Topoisomerase I, domain 4"/>
    <property type="match status" value="1"/>
</dbReference>
<dbReference type="InterPro" id="IPR003602">
    <property type="entry name" value="Topo_IA_DNA-bd_dom"/>
</dbReference>
<protein>
    <recommendedName>
        <fullName evidence="3">DNA topoisomerase</fullName>
        <ecNumber evidence="3">5.6.2.1</ecNumber>
    </recommendedName>
    <alternativeName>
        <fullName evidence="12">Omega-protein</fullName>
    </alternativeName>
    <alternativeName>
        <fullName evidence="11">Relaxing enzyme</fullName>
    </alternativeName>
    <alternativeName>
        <fullName evidence="9">Swivelase</fullName>
    </alternativeName>
    <alternativeName>
        <fullName evidence="10">Untwisting enzyme</fullName>
    </alternativeName>
</protein>
<dbReference type="Gene3D" id="1.10.460.10">
    <property type="entry name" value="Topoisomerase I, domain 2"/>
    <property type="match status" value="1"/>
</dbReference>
<dbReference type="PANTHER" id="PTHR11390:SF21">
    <property type="entry name" value="DNA TOPOISOMERASE 3-ALPHA"/>
    <property type="match status" value="1"/>
</dbReference>
<dbReference type="GO" id="GO:0043597">
    <property type="term" value="C:cytoplasmic replication fork"/>
    <property type="evidence" value="ECO:0007669"/>
    <property type="project" value="TreeGrafter"/>
</dbReference>
<dbReference type="PROSITE" id="PS00396">
    <property type="entry name" value="TOPO_IA_1"/>
    <property type="match status" value="1"/>
</dbReference>
<dbReference type="Pfam" id="PF01751">
    <property type="entry name" value="Toprim"/>
    <property type="match status" value="1"/>
</dbReference>